<comment type="caution">
    <text evidence="7">The sequence shown here is derived from an EMBL/GenBank/DDBJ whole genome shotgun (WGS) entry which is preliminary data.</text>
</comment>
<dbReference type="OrthoDB" id="8370650at2"/>
<dbReference type="GO" id="GO:0030288">
    <property type="term" value="C:outer membrane-bounded periplasmic space"/>
    <property type="evidence" value="ECO:0007669"/>
    <property type="project" value="TreeGrafter"/>
</dbReference>
<keyword evidence="4" id="KW-0408">Iron</keyword>
<feature type="domain" description="Fe/B12 periplasmic-binding" evidence="6">
    <location>
        <begin position="18"/>
        <end position="280"/>
    </location>
</feature>
<dbReference type="Gene3D" id="3.40.50.1980">
    <property type="entry name" value="Nitrogenase molybdenum iron protein domain"/>
    <property type="match status" value="2"/>
</dbReference>
<dbReference type="PANTHER" id="PTHR30532:SF1">
    <property type="entry name" value="IRON(3+)-HYDROXAMATE-BINDING PROTEIN FHUD"/>
    <property type="match status" value="1"/>
</dbReference>
<comment type="subcellular location">
    <subcellularLocation>
        <location evidence="1">Cell envelope</location>
    </subcellularLocation>
</comment>
<evidence type="ECO:0000256" key="5">
    <source>
        <dbReference type="ARBA" id="ARBA00022729"/>
    </source>
</evidence>
<accession>A0A2T0VZL3</accession>
<evidence type="ECO:0000259" key="6">
    <source>
        <dbReference type="PROSITE" id="PS50983"/>
    </source>
</evidence>
<evidence type="ECO:0000256" key="1">
    <source>
        <dbReference type="ARBA" id="ARBA00004196"/>
    </source>
</evidence>
<keyword evidence="4" id="KW-0406">Ion transport</keyword>
<keyword evidence="4" id="KW-0410">Iron transport</keyword>
<dbReference type="InterPro" id="IPR051313">
    <property type="entry name" value="Bact_iron-sidero_bind"/>
</dbReference>
<dbReference type="CDD" id="cd01146">
    <property type="entry name" value="FhuD"/>
    <property type="match status" value="1"/>
</dbReference>
<keyword evidence="8" id="KW-1185">Reference proteome</keyword>
<reference evidence="7 8" key="1">
    <citation type="submission" date="2018-03" db="EMBL/GenBank/DDBJ databases">
        <title>Genomic Encyclopedia of Archaeal and Bacterial Type Strains, Phase II (KMG-II): from individual species to whole genera.</title>
        <authorList>
            <person name="Goeker M."/>
        </authorList>
    </citation>
    <scope>NUCLEOTIDE SEQUENCE [LARGE SCALE GENOMIC DNA]</scope>
    <source>
        <strain evidence="7 8">DSM 101533</strain>
    </source>
</reference>
<gene>
    <name evidence="7" type="ORF">CLV80_105257</name>
</gene>
<keyword evidence="3" id="KW-0813">Transport</keyword>
<dbReference type="InterPro" id="IPR002491">
    <property type="entry name" value="ABC_transptr_periplasmic_BD"/>
</dbReference>
<keyword evidence="5" id="KW-0732">Signal</keyword>
<dbReference type="PRINTS" id="PR01715">
    <property type="entry name" value="FERRIBNDNGPP"/>
</dbReference>
<evidence type="ECO:0000256" key="3">
    <source>
        <dbReference type="ARBA" id="ARBA00022448"/>
    </source>
</evidence>
<dbReference type="AlphaFoldDB" id="A0A2T0VZL3"/>
<evidence type="ECO:0000313" key="7">
    <source>
        <dbReference type="EMBL" id="PRY77773.1"/>
    </source>
</evidence>
<proteinExistence type="inferred from homology"/>
<organism evidence="7 8">
    <name type="scientific">Yoonia maritima</name>
    <dbReference type="NCBI Taxonomy" id="1435347"/>
    <lineage>
        <taxon>Bacteria</taxon>
        <taxon>Pseudomonadati</taxon>
        <taxon>Pseudomonadota</taxon>
        <taxon>Alphaproteobacteria</taxon>
        <taxon>Rhodobacterales</taxon>
        <taxon>Paracoccaceae</taxon>
        <taxon>Yoonia</taxon>
    </lineage>
</organism>
<evidence type="ECO:0000256" key="2">
    <source>
        <dbReference type="ARBA" id="ARBA00008814"/>
    </source>
</evidence>
<dbReference type="Proteomes" id="UP000238007">
    <property type="component" value="Unassembled WGS sequence"/>
</dbReference>
<comment type="similarity">
    <text evidence="2">Belongs to the bacterial solute-binding protein 8 family.</text>
</comment>
<dbReference type="SUPFAM" id="SSF53807">
    <property type="entry name" value="Helical backbone' metal receptor"/>
    <property type="match status" value="1"/>
</dbReference>
<evidence type="ECO:0000256" key="4">
    <source>
        <dbReference type="ARBA" id="ARBA00022496"/>
    </source>
</evidence>
<dbReference type="GO" id="GO:1901678">
    <property type="term" value="P:iron coordination entity transport"/>
    <property type="evidence" value="ECO:0007669"/>
    <property type="project" value="UniProtKB-ARBA"/>
</dbReference>
<sequence length="280" mass="30025">MCGALASLALPARADTPRVAAIDWAMLETAMALGIVPVAACELIRFRADAVTPDLPQSVVDLGLRSAPNFELLQLTRPTLILSSPWYGYIEPRLSAIAPVFSQTFYFADKDPWQKSIEALHGLAGQLGIPETANQVEAAALAELAQMRETLAPFRDRPVYITQIGDPRHFRAFGADSMFGAVLSLLGLTNAWDGSTEYSFAAPVPLERLAPKPDARIIAVSGIPAVAEQGLRNSVLWNRLEPVAQGRFATIGNINPFGGLPAGLRFARLLTNALTQGHAG</sequence>
<protein>
    <submittedName>
        <fullName evidence="7">Iron complex transport system substrate-binding protein</fullName>
    </submittedName>
</protein>
<name>A0A2T0VZL3_9RHOB</name>
<dbReference type="PANTHER" id="PTHR30532">
    <property type="entry name" value="IRON III DICITRATE-BINDING PERIPLASMIC PROTEIN"/>
    <property type="match status" value="1"/>
</dbReference>
<dbReference type="EMBL" id="PVTP01000005">
    <property type="protein sequence ID" value="PRY77773.1"/>
    <property type="molecule type" value="Genomic_DNA"/>
</dbReference>
<dbReference type="PROSITE" id="PS50983">
    <property type="entry name" value="FE_B12_PBP"/>
    <property type="match status" value="1"/>
</dbReference>
<dbReference type="Pfam" id="PF01497">
    <property type="entry name" value="Peripla_BP_2"/>
    <property type="match status" value="1"/>
</dbReference>
<evidence type="ECO:0000313" key="8">
    <source>
        <dbReference type="Proteomes" id="UP000238007"/>
    </source>
</evidence>